<gene>
    <name evidence="1" type="ORF">PP4_12740</name>
</gene>
<dbReference type="EMBL" id="AP013070">
    <property type="protein sequence ID" value="BAN53127.1"/>
    <property type="molecule type" value="Genomic_DNA"/>
</dbReference>
<accession>A0ABM7EBD0</accession>
<name>A0ABM7EBD0_PSEPU</name>
<organism evidence="1 2">
    <name type="scientific">Pseudomonas putida NBRC 14164</name>
    <dbReference type="NCBI Taxonomy" id="1211579"/>
    <lineage>
        <taxon>Bacteria</taxon>
        <taxon>Pseudomonadati</taxon>
        <taxon>Pseudomonadota</taxon>
        <taxon>Gammaproteobacteria</taxon>
        <taxon>Pseudomonadales</taxon>
        <taxon>Pseudomonadaceae</taxon>
        <taxon>Pseudomonas</taxon>
    </lineage>
</organism>
<reference evidence="1 2" key="1">
    <citation type="journal article" date="2014" name="Genome Announc.">
        <title>The Complete Genome Sequence of Pseudomonas putida NBRC 14164T Confirms High Intraspecies Variation.</title>
        <authorList>
            <person name="Ohji S."/>
            <person name="Yamazoe A."/>
            <person name="Hosoyama A."/>
            <person name="Tsuchikane K."/>
            <person name="Ezaki T."/>
            <person name="Fujita N."/>
        </authorList>
    </citation>
    <scope>NUCLEOTIDE SEQUENCE [LARGE SCALE GENOMIC DNA]</scope>
    <source>
        <strain evidence="1 2">NBRC 14164</strain>
    </source>
</reference>
<sequence>MPRMGRKAAPAMCAGAQILGLLPQPIAAQGRSYRDRASLDSKVGPNLRQSRILRMPIMKKQAHLHH</sequence>
<evidence type="ECO:0000313" key="1">
    <source>
        <dbReference type="EMBL" id="BAN53127.1"/>
    </source>
</evidence>
<evidence type="ECO:0000313" key="2">
    <source>
        <dbReference type="Proteomes" id="UP000016702"/>
    </source>
</evidence>
<protein>
    <recommendedName>
        <fullName evidence="3">Secreted protein</fullName>
    </recommendedName>
</protein>
<evidence type="ECO:0008006" key="3">
    <source>
        <dbReference type="Google" id="ProtNLM"/>
    </source>
</evidence>
<keyword evidence="2" id="KW-1185">Reference proteome</keyword>
<proteinExistence type="predicted"/>
<dbReference type="Proteomes" id="UP000016702">
    <property type="component" value="Chromosome"/>
</dbReference>